<proteinExistence type="predicted"/>
<dbReference type="InterPro" id="IPR011055">
    <property type="entry name" value="Dup_hybrid_motif"/>
</dbReference>
<dbReference type="PANTHER" id="PTHR21666:SF270">
    <property type="entry name" value="MUREIN HYDROLASE ACTIVATOR ENVC"/>
    <property type="match status" value="1"/>
</dbReference>
<dbReference type="PANTHER" id="PTHR21666">
    <property type="entry name" value="PEPTIDASE-RELATED"/>
    <property type="match status" value="1"/>
</dbReference>
<comment type="caution">
    <text evidence="2">The sequence shown here is derived from an EMBL/GenBank/DDBJ whole genome shotgun (WGS) entry which is preliminary data.</text>
</comment>
<sequence>MARIQGGRTVVSYAAGAPLGPPLRGGPWIAIHHADWPKGHRRVFDTVEGRARIPGRFAIDWVRADDAGRLAHGDPDVPSHALGYGAPMLAVADATVAAVRDGMPEAARVSANPPHALQDEAGNYVALRLADGRYAFYEHLRPGSVTVRPGQRVRRGAVLGALGFSGASTGPHLHFHVADGPSPIGAEGRPFVLDAFELLGRCADPAALGKGKWPAGEATRRAGEWPAENAVVRFPE</sequence>
<dbReference type="InterPro" id="IPR016047">
    <property type="entry name" value="M23ase_b-sheet_dom"/>
</dbReference>
<dbReference type="Gene3D" id="2.70.70.10">
    <property type="entry name" value="Glucose Permease (Domain IIA)"/>
    <property type="match status" value="1"/>
</dbReference>
<feature type="domain" description="M23ase beta-sheet core" evidence="1">
    <location>
        <begin position="85"/>
        <end position="179"/>
    </location>
</feature>
<organism evidence="2 3">
    <name type="scientific">Fulvimonas yonginensis</name>
    <dbReference type="NCBI Taxonomy" id="1495200"/>
    <lineage>
        <taxon>Bacteria</taxon>
        <taxon>Pseudomonadati</taxon>
        <taxon>Pseudomonadota</taxon>
        <taxon>Gammaproteobacteria</taxon>
        <taxon>Lysobacterales</taxon>
        <taxon>Rhodanobacteraceae</taxon>
        <taxon>Fulvimonas</taxon>
    </lineage>
</organism>
<dbReference type="Pfam" id="PF01551">
    <property type="entry name" value="Peptidase_M23"/>
    <property type="match status" value="1"/>
</dbReference>
<reference evidence="2 3" key="1">
    <citation type="journal article" date="2014" name="Int. J. Syst. Evol. Microbiol.">
        <title>Fulvimonas yonginensis sp. nov., isolated from greenhouse soil, and emended description of the genus Fulvimonas.</title>
        <authorList>
            <person name="Ahn J.H."/>
            <person name="Kim S.J."/>
            <person name="Weon H.Y."/>
            <person name="Hong S.B."/>
            <person name="Seok S.J."/>
            <person name="Kwon S.W."/>
        </authorList>
    </citation>
    <scope>NUCLEOTIDE SEQUENCE [LARGE SCALE GENOMIC DNA]</scope>
    <source>
        <strain evidence="2 3">KACC 16952</strain>
    </source>
</reference>
<dbReference type="GO" id="GO:0016787">
    <property type="term" value="F:hydrolase activity"/>
    <property type="evidence" value="ECO:0007669"/>
    <property type="project" value="UniProtKB-KW"/>
</dbReference>
<keyword evidence="2" id="KW-0378">Hydrolase</keyword>
<accession>A0ABU8JF92</accession>
<evidence type="ECO:0000313" key="2">
    <source>
        <dbReference type="EMBL" id="MEI7037846.1"/>
    </source>
</evidence>
<dbReference type="EMBL" id="JBBBNY010000012">
    <property type="protein sequence ID" value="MEI7037846.1"/>
    <property type="molecule type" value="Genomic_DNA"/>
</dbReference>
<dbReference type="InterPro" id="IPR050570">
    <property type="entry name" value="Cell_wall_metabolism_enzyme"/>
</dbReference>
<protein>
    <submittedName>
        <fullName evidence="2">M23 family metallopeptidase</fullName>
        <ecNumber evidence="2">3.4.-.-</ecNumber>
    </submittedName>
</protein>
<evidence type="ECO:0000313" key="3">
    <source>
        <dbReference type="Proteomes" id="UP001381174"/>
    </source>
</evidence>
<dbReference type="CDD" id="cd12797">
    <property type="entry name" value="M23_peptidase"/>
    <property type="match status" value="1"/>
</dbReference>
<gene>
    <name evidence="2" type="ORF">WAT24_13840</name>
</gene>
<evidence type="ECO:0000259" key="1">
    <source>
        <dbReference type="Pfam" id="PF01551"/>
    </source>
</evidence>
<keyword evidence="3" id="KW-1185">Reference proteome</keyword>
<dbReference type="Proteomes" id="UP001381174">
    <property type="component" value="Unassembled WGS sequence"/>
</dbReference>
<dbReference type="EC" id="3.4.-.-" evidence="2"/>
<name>A0ABU8JF92_9GAMM</name>
<dbReference type="SUPFAM" id="SSF51261">
    <property type="entry name" value="Duplicated hybrid motif"/>
    <property type="match status" value="1"/>
</dbReference>
<dbReference type="RefSeq" id="WP_336808485.1">
    <property type="nucleotide sequence ID" value="NZ_JBBBNY010000012.1"/>
</dbReference>